<evidence type="ECO:0000313" key="2">
    <source>
        <dbReference type="EMBL" id="KAG5401027.1"/>
    </source>
</evidence>
<keyword evidence="3" id="KW-1185">Reference proteome</keyword>
<dbReference type="EMBL" id="JADBGQ010000004">
    <property type="protein sequence ID" value="KAG5401027.1"/>
    <property type="molecule type" value="Genomic_DNA"/>
</dbReference>
<keyword evidence="1" id="KW-0732">Signal</keyword>
<sequence length="98" mass="11470">MRCYQWFSNNVGFYFLSFTGLVAAPEVLQQRTSPVKPYYHYIVGHLTRGLSFNFIFLETQTVEWRRLELRSQVSLASILAKPLPSFFRFGIACFSDFD</sequence>
<gene>
    <name evidence="2" type="primary">A04g505220.1_BraROA</name>
    <name evidence="2" type="ORF">IGI04_015634</name>
</gene>
<evidence type="ECO:0000313" key="3">
    <source>
        <dbReference type="Proteomes" id="UP000823674"/>
    </source>
</evidence>
<comment type="caution">
    <text evidence="2">The sequence shown here is derived from an EMBL/GenBank/DDBJ whole genome shotgun (WGS) entry which is preliminary data.</text>
</comment>
<evidence type="ECO:0008006" key="4">
    <source>
        <dbReference type="Google" id="ProtNLM"/>
    </source>
</evidence>
<feature type="signal peptide" evidence="1">
    <location>
        <begin position="1"/>
        <end position="24"/>
    </location>
</feature>
<reference evidence="2 3" key="1">
    <citation type="submission" date="2021-03" db="EMBL/GenBank/DDBJ databases">
        <authorList>
            <person name="King G.J."/>
            <person name="Bancroft I."/>
            <person name="Baten A."/>
            <person name="Bloomfield J."/>
            <person name="Borpatragohain P."/>
            <person name="He Z."/>
            <person name="Irish N."/>
            <person name="Irwin J."/>
            <person name="Liu K."/>
            <person name="Mauleon R.P."/>
            <person name="Moore J."/>
            <person name="Morris R."/>
            <person name="Ostergaard L."/>
            <person name="Wang B."/>
            <person name="Wells R."/>
        </authorList>
    </citation>
    <scope>NUCLEOTIDE SEQUENCE [LARGE SCALE GENOMIC DNA]</scope>
    <source>
        <strain evidence="2">R-o-18</strain>
        <tissue evidence="2">Leaf</tissue>
    </source>
</reference>
<organism evidence="2 3">
    <name type="scientific">Brassica rapa subsp. trilocularis</name>
    <dbReference type="NCBI Taxonomy" id="1813537"/>
    <lineage>
        <taxon>Eukaryota</taxon>
        <taxon>Viridiplantae</taxon>
        <taxon>Streptophyta</taxon>
        <taxon>Embryophyta</taxon>
        <taxon>Tracheophyta</taxon>
        <taxon>Spermatophyta</taxon>
        <taxon>Magnoliopsida</taxon>
        <taxon>eudicotyledons</taxon>
        <taxon>Gunneridae</taxon>
        <taxon>Pentapetalae</taxon>
        <taxon>rosids</taxon>
        <taxon>malvids</taxon>
        <taxon>Brassicales</taxon>
        <taxon>Brassicaceae</taxon>
        <taxon>Brassiceae</taxon>
        <taxon>Brassica</taxon>
    </lineage>
</organism>
<feature type="chain" id="PRO_5046263253" description="Secreted protein" evidence="1">
    <location>
        <begin position="25"/>
        <end position="98"/>
    </location>
</feature>
<dbReference type="Proteomes" id="UP000823674">
    <property type="component" value="Chromosome A04"/>
</dbReference>
<name>A0ABQ7MQL6_BRACM</name>
<accession>A0ABQ7MQL6</accession>
<protein>
    <recommendedName>
        <fullName evidence="4">Secreted protein</fullName>
    </recommendedName>
</protein>
<evidence type="ECO:0000256" key="1">
    <source>
        <dbReference type="SAM" id="SignalP"/>
    </source>
</evidence>
<proteinExistence type="predicted"/>